<evidence type="ECO:0000313" key="10">
    <source>
        <dbReference type="Proteomes" id="UP001156140"/>
    </source>
</evidence>
<protein>
    <submittedName>
        <fullName evidence="9">Na/Pi cotransporter family protein</fullName>
    </submittedName>
</protein>
<dbReference type="NCBIfam" id="NF037997">
    <property type="entry name" value="Na_Pi_symport"/>
    <property type="match status" value="1"/>
</dbReference>
<dbReference type="InterPro" id="IPR003841">
    <property type="entry name" value="Na/Pi_transpt"/>
</dbReference>
<feature type="transmembrane region" description="Helical" evidence="7">
    <location>
        <begin position="176"/>
        <end position="197"/>
    </location>
</feature>
<dbReference type="SUPFAM" id="SSF109755">
    <property type="entry name" value="PhoU-like"/>
    <property type="match status" value="1"/>
</dbReference>
<evidence type="ECO:0000256" key="6">
    <source>
        <dbReference type="SAM" id="Coils"/>
    </source>
</evidence>
<feature type="transmembrane region" description="Helical" evidence="7">
    <location>
        <begin position="276"/>
        <end position="295"/>
    </location>
</feature>
<dbReference type="Pfam" id="PF02690">
    <property type="entry name" value="Na_Pi_cotrans"/>
    <property type="match status" value="1"/>
</dbReference>
<keyword evidence="3 7" id="KW-0812">Transmembrane</keyword>
<dbReference type="PANTHER" id="PTHR10010:SF46">
    <property type="entry name" value="SODIUM-DEPENDENT PHOSPHATE TRANSPORT PROTEIN 2B"/>
    <property type="match status" value="1"/>
</dbReference>
<evidence type="ECO:0000313" key="9">
    <source>
        <dbReference type="EMBL" id="MCI0126180.1"/>
    </source>
</evidence>
<dbReference type="GO" id="GO:0005436">
    <property type="term" value="F:sodium:phosphate symporter activity"/>
    <property type="evidence" value="ECO:0007669"/>
    <property type="project" value="InterPro"/>
</dbReference>
<dbReference type="InterPro" id="IPR026022">
    <property type="entry name" value="PhoU_dom"/>
</dbReference>
<gene>
    <name evidence="9" type="ORF">ML536_05010</name>
</gene>
<dbReference type="Gene3D" id="1.20.58.220">
    <property type="entry name" value="Phosphate transport system protein phou homolog 2, domain 2"/>
    <property type="match status" value="1"/>
</dbReference>
<reference evidence="9" key="1">
    <citation type="submission" date="2022-03" db="EMBL/GenBank/DDBJ databases">
        <title>The complete genome sequence of a Methyloterrigena soli.</title>
        <authorList>
            <person name="Zi Z."/>
        </authorList>
    </citation>
    <scope>NUCLEOTIDE SEQUENCE</scope>
    <source>
        <strain evidence="9">M48</strain>
    </source>
</reference>
<feature type="coiled-coil region" evidence="6">
    <location>
        <begin position="365"/>
        <end position="392"/>
    </location>
</feature>
<name>A0AA41QJP1_9HYPH</name>
<keyword evidence="4 7" id="KW-1133">Transmembrane helix</keyword>
<feature type="transmembrane region" description="Helical" evidence="7">
    <location>
        <begin position="209"/>
        <end position="228"/>
    </location>
</feature>
<dbReference type="Proteomes" id="UP001156140">
    <property type="component" value="Unassembled WGS sequence"/>
</dbReference>
<dbReference type="GO" id="GO:0044341">
    <property type="term" value="P:sodium-dependent phosphate transport"/>
    <property type="evidence" value="ECO:0007669"/>
    <property type="project" value="InterPro"/>
</dbReference>
<organism evidence="9 10">
    <name type="scientific">Paradevosia shaoguanensis</name>
    <dbReference type="NCBI Taxonomy" id="1335043"/>
    <lineage>
        <taxon>Bacteria</taxon>
        <taxon>Pseudomonadati</taxon>
        <taxon>Pseudomonadota</taxon>
        <taxon>Alphaproteobacteria</taxon>
        <taxon>Hyphomicrobiales</taxon>
        <taxon>Devosiaceae</taxon>
        <taxon>Paradevosia</taxon>
    </lineage>
</organism>
<evidence type="ECO:0000256" key="5">
    <source>
        <dbReference type="ARBA" id="ARBA00023136"/>
    </source>
</evidence>
<dbReference type="AlphaFoldDB" id="A0AA41QJP1"/>
<feature type="transmembrane region" description="Helical" evidence="7">
    <location>
        <begin position="105"/>
        <end position="122"/>
    </location>
</feature>
<feature type="domain" description="PhoU" evidence="8">
    <location>
        <begin position="343"/>
        <end position="423"/>
    </location>
</feature>
<feature type="transmembrane region" description="Helical" evidence="7">
    <location>
        <begin position="240"/>
        <end position="261"/>
    </location>
</feature>
<keyword evidence="5 7" id="KW-0472">Membrane</keyword>
<keyword evidence="6" id="KW-0175">Coiled coil</keyword>
<accession>A0AA41QJP1</accession>
<dbReference type="EMBL" id="JALAZD010000001">
    <property type="protein sequence ID" value="MCI0126180.1"/>
    <property type="molecule type" value="Genomic_DNA"/>
</dbReference>
<dbReference type="RefSeq" id="WP_281735161.1">
    <property type="nucleotide sequence ID" value="NZ_JAKETQ010000001.1"/>
</dbReference>
<evidence type="ECO:0000259" key="8">
    <source>
        <dbReference type="Pfam" id="PF01895"/>
    </source>
</evidence>
<evidence type="ECO:0000256" key="1">
    <source>
        <dbReference type="ARBA" id="ARBA00004651"/>
    </source>
</evidence>
<dbReference type="PANTHER" id="PTHR10010">
    <property type="entry name" value="SOLUTE CARRIER FAMILY 34 SODIUM PHOSPHATE , MEMBER 2-RELATED"/>
    <property type="match status" value="1"/>
</dbReference>
<dbReference type="InterPro" id="IPR038078">
    <property type="entry name" value="PhoU-like_sf"/>
</dbReference>
<evidence type="ECO:0000256" key="4">
    <source>
        <dbReference type="ARBA" id="ARBA00022989"/>
    </source>
</evidence>
<evidence type="ECO:0000256" key="3">
    <source>
        <dbReference type="ARBA" id="ARBA00022692"/>
    </source>
</evidence>
<proteinExistence type="predicted"/>
<dbReference type="GO" id="GO:0005886">
    <property type="term" value="C:plasma membrane"/>
    <property type="evidence" value="ECO:0007669"/>
    <property type="project" value="UniProtKB-SubCell"/>
</dbReference>
<evidence type="ECO:0000256" key="2">
    <source>
        <dbReference type="ARBA" id="ARBA00022475"/>
    </source>
</evidence>
<sequence>MYLTVVHLVAAIVLLIWAVRMVRTAVERSYSTQLRRVLNFASSSKLAAAGSGATMAIALQSSTAAALLAIGFAGSGLMTSATGIAVQLGAALGSALVASILSIDLSWLTPLLVILGGLLFFKGNARQTKQLGRLVMGLAFTLISLQMMSEATAAWRDSPVLEMGVTYLRNDLITAFLLAALLGWAIHSSVAAVLLIASFSTHGLIPVEMAAALVLGVNTGGAFITVLLTRAMDVRARRIALGNMLFQVVVAVALLLVLQFIRPPLNWVTALPGSDVIAFHVAFNLLRVAVCLPFTGQMARLTERLLKPAPNETMDVARLRQPALIREAKANPDIALASATRELLRMSELVEVMLQPVMNIYQTGDKVAIKQIKELEAEVNKANSDIKLYLASLDWDGMDEGQKRRGQELTSFAINMEQAGDIVAKQLLKLAEQKCERNIKFSDQGWKELTDLHARVLDNLQLSLNVLVSEDRDSARQLIEEKDEIGAFERESIARHLTRLRSGTAASRESSDLHLETVHALKRINSALSGIAYSILSESGDLLDSRLSKAAGAP</sequence>
<comment type="subcellular location">
    <subcellularLocation>
        <location evidence="1">Cell membrane</location>
        <topology evidence="1">Multi-pass membrane protein</topology>
    </subcellularLocation>
</comment>
<comment type="caution">
    <text evidence="9">The sequence shown here is derived from an EMBL/GenBank/DDBJ whole genome shotgun (WGS) entry which is preliminary data.</text>
</comment>
<feature type="transmembrane region" description="Helical" evidence="7">
    <location>
        <begin position="6"/>
        <end position="26"/>
    </location>
</feature>
<evidence type="ECO:0000256" key="7">
    <source>
        <dbReference type="SAM" id="Phobius"/>
    </source>
</evidence>
<dbReference type="Pfam" id="PF01895">
    <property type="entry name" value="PhoU"/>
    <property type="match status" value="1"/>
</dbReference>
<keyword evidence="10" id="KW-1185">Reference proteome</keyword>
<keyword evidence="2" id="KW-1003">Cell membrane</keyword>